<dbReference type="GeneID" id="18931026"/>
<dbReference type="InParanoid" id="F4S6K1"/>
<dbReference type="InterPro" id="IPR017359">
    <property type="entry name" value="Phi-like"/>
</dbReference>
<keyword evidence="3" id="KW-1185">Reference proteome</keyword>
<reference evidence="3" key="1">
    <citation type="journal article" date="2011" name="Proc. Natl. Acad. Sci. U.S.A.">
        <title>Obligate biotrophy features unraveled by the genomic analysis of rust fungi.</title>
        <authorList>
            <person name="Duplessis S."/>
            <person name="Cuomo C.A."/>
            <person name="Lin Y.-C."/>
            <person name="Aerts A."/>
            <person name="Tisserant E."/>
            <person name="Veneault-Fourrey C."/>
            <person name="Joly D.L."/>
            <person name="Hacquard S."/>
            <person name="Amselem J."/>
            <person name="Cantarel B.L."/>
            <person name="Chiu R."/>
            <person name="Coutinho P.M."/>
            <person name="Feau N."/>
            <person name="Field M."/>
            <person name="Frey P."/>
            <person name="Gelhaye E."/>
            <person name="Goldberg J."/>
            <person name="Grabherr M.G."/>
            <person name="Kodira C.D."/>
            <person name="Kohler A."/>
            <person name="Kuees U."/>
            <person name="Lindquist E.A."/>
            <person name="Lucas S.M."/>
            <person name="Mago R."/>
            <person name="Mauceli E."/>
            <person name="Morin E."/>
            <person name="Murat C."/>
            <person name="Pangilinan J.L."/>
            <person name="Park R."/>
            <person name="Pearson M."/>
            <person name="Quesneville H."/>
            <person name="Rouhier N."/>
            <person name="Sakthikumar S."/>
            <person name="Salamov A.A."/>
            <person name="Schmutz J."/>
            <person name="Selles B."/>
            <person name="Shapiro H."/>
            <person name="Tanguay P."/>
            <person name="Tuskan G.A."/>
            <person name="Henrissat B."/>
            <person name="Van de Peer Y."/>
            <person name="Rouze P."/>
            <person name="Ellis J.G."/>
            <person name="Dodds P.N."/>
            <person name="Schein J.E."/>
            <person name="Zhong S."/>
            <person name="Hamelin R.C."/>
            <person name="Grigoriev I.V."/>
            <person name="Szabo L.J."/>
            <person name="Martin F."/>
        </authorList>
    </citation>
    <scope>NUCLEOTIDE SEQUENCE [LARGE SCALE GENOMIC DNA]</scope>
    <source>
        <strain evidence="3">98AG31 / pathotype 3-4-7</strain>
    </source>
</reference>
<gene>
    <name evidence="2" type="ORF">MELLADRAFT_68368</name>
</gene>
<dbReference type="AlphaFoldDB" id="F4S6K1"/>
<organism evidence="3">
    <name type="scientific">Melampsora larici-populina (strain 98AG31 / pathotype 3-4-7)</name>
    <name type="common">Poplar leaf rust fungus</name>
    <dbReference type="NCBI Taxonomy" id="747676"/>
    <lineage>
        <taxon>Eukaryota</taxon>
        <taxon>Fungi</taxon>
        <taxon>Dikarya</taxon>
        <taxon>Basidiomycota</taxon>
        <taxon>Pucciniomycotina</taxon>
        <taxon>Pucciniomycetes</taxon>
        <taxon>Pucciniales</taxon>
        <taxon>Melampsoraceae</taxon>
        <taxon>Melampsora</taxon>
    </lineage>
</organism>
<dbReference type="VEuPathDB" id="FungiDB:MELLADRAFT_68368"/>
<dbReference type="RefSeq" id="XP_007416984.1">
    <property type="nucleotide sequence ID" value="XM_007416922.1"/>
</dbReference>
<dbReference type="Gene3D" id="3.10.110.10">
    <property type="entry name" value="Ubiquitin Conjugating Enzyme"/>
    <property type="match status" value="1"/>
</dbReference>
<dbReference type="eggNOG" id="ENOG502S0MQ">
    <property type="taxonomic scope" value="Eukaryota"/>
</dbReference>
<accession>F4S6K1</accession>
<protein>
    <recommendedName>
        <fullName evidence="1">Small nuclear ribonucleoprotein Prp3 C-terminal domain-containing protein</fullName>
    </recommendedName>
</protein>
<dbReference type="Pfam" id="PF06544">
    <property type="entry name" value="Prp3_C"/>
    <property type="match status" value="1"/>
</dbReference>
<evidence type="ECO:0000259" key="1">
    <source>
        <dbReference type="Pfam" id="PF06544"/>
    </source>
</evidence>
<name>F4S6K1_MELLP</name>
<sequence length="324" mass="37670">MNHRYQDAHDFLELLQAIFPLEGELIMDEPTSKLLHNPPSESEPYNWQQDLSELNFKLRVDIPKDSIKFLSQVDSLYIGCSLDLKTNHTNPKLWLDRHSHLDHSSWQQLSGRIENELKSELSIVTIENLTDTLTHLSQKLPEWVQEIKSSDLSISTPITIVQNPSSIGLEDHDHSNELMCTRAWFKFPSLSTKSKRNDLVNLAIKYSMTGFVMAGKPAWLAIEIDYHQVLEIERYWSEIKTVSWADIPSFQKKVTEVMREVKVKRCFGQMKEVTEFMISHSRKKLLNPHHNKSDHVEKEEIADWLRRLGIPEETLLVVLGFSRT</sequence>
<proteinExistence type="predicted"/>
<feature type="domain" description="Small nuclear ribonucleoprotein Prp3 C-terminal" evidence="1">
    <location>
        <begin position="183"/>
        <end position="268"/>
    </location>
</feature>
<dbReference type="HOGENOM" id="CLU_858108_0_0_1"/>
<evidence type="ECO:0000313" key="3">
    <source>
        <dbReference type="Proteomes" id="UP000001072"/>
    </source>
</evidence>
<evidence type="ECO:0000313" key="2">
    <source>
        <dbReference type="EMBL" id="EGF99744.1"/>
    </source>
</evidence>
<dbReference type="InterPro" id="IPR016135">
    <property type="entry name" value="UBQ-conjugating_enzyme/RWD"/>
</dbReference>
<dbReference type="EMBL" id="GL883155">
    <property type="protein sequence ID" value="EGF99744.1"/>
    <property type="molecule type" value="Genomic_DNA"/>
</dbReference>
<dbReference type="InterPro" id="IPR010541">
    <property type="entry name" value="Prp3_C"/>
</dbReference>
<dbReference type="Proteomes" id="UP000001072">
    <property type="component" value="Unassembled WGS sequence"/>
</dbReference>
<dbReference type="PANTHER" id="PTHR15955">
    <property type="entry name" value="RWD DOMAIN CONTAINING PROTEIN 2"/>
    <property type="match status" value="1"/>
</dbReference>
<dbReference type="PANTHER" id="PTHR15955:SF10">
    <property type="entry name" value="DUF1115 DOMAIN PROTEIN (AFU_ORTHOLOGUE AFUA_5G14750)"/>
    <property type="match status" value="1"/>
</dbReference>
<dbReference type="KEGG" id="mlr:MELLADRAFT_68368"/>
<dbReference type="OrthoDB" id="432412at2759"/>